<proteinExistence type="predicted"/>
<organism evidence="3 4">
    <name type="scientific">Phyllostomus discolor</name>
    <name type="common">pale spear-nosed bat</name>
    <dbReference type="NCBI Taxonomy" id="89673"/>
    <lineage>
        <taxon>Eukaryota</taxon>
        <taxon>Metazoa</taxon>
        <taxon>Chordata</taxon>
        <taxon>Craniata</taxon>
        <taxon>Vertebrata</taxon>
        <taxon>Euteleostomi</taxon>
        <taxon>Mammalia</taxon>
        <taxon>Eutheria</taxon>
        <taxon>Laurasiatheria</taxon>
        <taxon>Chiroptera</taxon>
        <taxon>Yangochiroptera</taxon>
        <taxon>Phyllostomidae</taxon>
        <taxon>Phyllostominae</taxon>
        <taxon>Phyllostomus</taxon>
    </lineage>
</organism>
<evidence type="ECO:0000256" key="1">
    <source>
        <dbReference type="SAM" id="MobiDB-lite"/>
    </source>
</evidence>
<evidence type="ECO:0000313" key="3">
    <source>
        <dbReference type="EMBL" id="KAF6127895.1"/>
    </source>
</evidence>
<dbReference type="AlphaFoldDB" id="A0A834BH55"/>
<accession>A0A834BH55</accession>
<feature type="domain" description="TRIM8/14/16/25/29/45/65 coiled-coil region" evidence="2">
    <location>
        <begin position="46"/>
        <end position="170"/>
    </location>
</feature>
<evidence type="ECO:0000259" key="2">
    <source>
        <dbReference type="Pfam" id="PF25600"/>
    </source>
</evidence>
<protein>
    <submittedName>
        <fullName evidence="3">Tripartite motif containing 14</fullName>
    </submittedName>
</protein>
<dbReference type="EMBL" id="JABVXQ010000002">
    <property type="protein sequence ID" value="KAF6127895.1"/>
    <property type="molecule type" value="Genomic_DNA"/>
</dbReference>
<dbReference type="Pfam" id="PF25600">
    <property type="entry name" value="TRIM_CC"/>
    <property type="match status" value="1"/>
</dbReference>
<feature type="region of interest" description="Disordered" evidence="1">
    <location>
        <begin position="1"/>
        <end position="48"/>
    </location>
</feature>
<sequence>MPKAEQRSTVNLQRRESHPRVFKAAGSQEAAASRQQKPDRRRRRAAQAHAESSKIWLTGKFTELRLLLEEEEVLAKKFIDKNTQLALQAYREQIKSCEDQIDVLNSLSNRVWSISQETSPVQLLQEFTETEQELKQHMTLEEFRHPVPQSFEPVKTFFKGLMDAMQSMMQTPLEVRLKEDPVLPLEATPLCSCRQSLLGLCYSFAMPALGSQLEWPSPSPFPLPG</sequence>
<dbReference type="InterPro" id="IPR058030">
    <property type="entry name" value="TRIM8/14/16/25/29/45/65_CC"/>
</dbReference>
<gene>
    <name evidence="3" type="ORF">HJG60_019503</name>
</gene>
<dbReference type="Proteomes" id="UP000664940">
    <property type="component" value="Unassembled WGS sequence"/>
</dbReference>
<comment type="caution">
    <text evidence="3">The sequence shown here is derived from an EMBL/GenBank/DDBJ whole genome shotgun (WGS) entry which is preliminary data.</text>
</comment>
<evidence type="ECO:0000313" key="4">
    <source>
        <dbReference type="Proteomes" id="UP000664940"/>
    </source>
</evidence>
<reference evidence="3 4" key="1">
    <citation type="journal article" date="2020" name="Nature">
        <title>Six reference-quality genomes reveal evolution of bat adaptations.</title>
        <authorList>
            <person name="Jebb D."/>
            <person name="Huang Z."/>
            <person name="Pippel M."/>
            <person name="Hughes G.M."/>
            <person name="Lavrichenko K."/>
            <person name="Devanna P."/>
            <person name="Winkler S."/>
            <person name="Jermiin L.S."/>
            <person name="Skirmuntt E.C."/>
            <person name="Katzourakis A."/>
            <person name="Burkitt-Gray L."/>
            <person name="Ray D.A."/>
            <person name="Sullivan K.A.M."/>
            <person name="Roscito J.G."/>
            <person name="Kirilenko B.M."/>
            <person name="Davalos L.M."/>
            <person name="Corthals A.P."/>
            <person name="Power M.L."/>
            <person name="Jones G."/>
            <person name="Ransome R.D."/>
            <person name="Dechmann D.K.N."/>
            <person name="Locatelli A.G."/>
            <person name="Puechmaille S.J."/>
            <person name="Fedrigo O."/>
            <person name="Jarvis E.D."/>
            <person name="Hiller M."/>
            <person name="Vernes S.C."/>
            <person name="Myers E.W."/>
            <person name="Teeling E.C."/>
        </authorList>
    </citation>
    <scope>NUCLEOTIDE SEQUENCE [LARGE SCALE GENOMIC DNA]</scope>
    <source>
        <strain evidence="3">Bat1K_MPI-CBG_1</strain>
    </source>
</reference>
<name>A0A834BH55_9CHIR</name>